<protein>
    <submittedName>
        <fullName evidence="2">Uncharacterized protein</fullName>
    </submittedName>
</protein>
<feature type="compositionally biased region" description="Basic and acidic residues" evidence="1">
    <location>
        <begin position="30"/>
        <end position="44"/>
    </location>
</feature>
<evidence type="ECO:0000313" key="3">
    <source>
        <dbReference type="Proteomes" id="UP000010816"/>
    </source>
</evidence>
<feature type="region of interest" description="Disordered" evidence="1">
    <location>
        <begin position="1"/>
        <end position="55"/>
    </location>
</feature>
<accession>L0H391</accession>
<gene>
    <name evidence="2" type="ORF">Thimo_3467</name>
</gene>
<dbReference type="Proteomes" id="UP000010816">
    <property type="component" value="Chromosome"/>
</dbReference>
<organism evidence="2 3">
    <name type="scientific">Thioflavicoccus mobilis 8321</name>
    <dbReference type="NCBI Taxonomy" id="765912"/>
    <lineage>
        <taxon>Bacteria</taxon>
        <taxon>Pseudomonadati</taxon>
        <taxon>Pseudomonadota</taxon>
        <taxon>Gammaproteobacteria</taxon>
        <taxon>Chromatiales</taxon>
        <taxon>Chromatiaceae</taxon>
        <taxon>Thioflavicoccus</taxon>
    </lineage>
</organism>
<keyword evidence="3" id="KW-1185">Reference proteome</keyword>
<evidence type="ECO:0000313" key="2">
    <source>
        <dbReference type="EMBL" id="AGA92130.1"/>
    </source>
</evidence>
<sequence length="69" mass="7690">MDIGPINAAPSQAAHESTVASGGTSPQERLNNDCDERTDDEKLRNTRNSRKYREHSCVYPTLSRLSRVS</sequence>
<name>L0H391_9GAMM</name>
<feature type="compositionally biased region" description="Polar residues" evidence="1">
    <location>
        <begin position="14"/>
        <end position="29"/>
    </location>
</feature>
<dbReference type="EMBL" id="CP003051">
    <property type="protein sequence ID" value="AGA92130.1"/>
    <property type="molecule type" value="Genomic_DNA"/>
</dbReference>
<reference evidence="2 3" key="1">
    <citation type="submission" date="2011-09" db="EMBL/GenBank/DDBJ databases">
        <title>Complete sequence of chromosome of Thioflavicoccus mobilis 8321.</title>
        <authorList>
            <consortium name="US DOE Joint Genome Institute"/>
            <person name="Lucas S."/>
            <person name="Han J."/>
            <person name="Lapidus A."/>
            <person name="Cheng J.-F."/>
            <person name="Goodwin L."/>
            <person name="Pitluck S."/>
            <person name="Peters L."/>
            <person name="Ovchinnikova G."/>
            <person name="Lu M."/>
            <person name="Detter J.C."/>
            <person name="Han C."/>
            <person name="Tapia R."/>
            <person name="Land M."/>
            <person name="Hauser L."/>
            <person name="Kyrpides N."/>
            <person name="Ivanova N."/>
            <person name="Pagani I."/>
            <person name="Vogl K."/>
            <person name="Liu Z."/>
            <person name="Imhoff J."/>
            <person name="Thiel V."/>
            <person name="Frigaard N.-U."/>
            <person name="Bryant D."/>
            <person name="Woyke T."/>
        </authorList>
    </citation>
    <scope>NUCLEOTIDE SEQUENCE [LARGE SCALE GENOMIC DNA]</scope>
    <source>
        <strain evidence="2 3">8321</strain>
    </source>
</reference>
<dbReference type="AlphaFoldDB" id="L0H391"/>
<dbReference type="KEGG" id="tmb:Thimo_3467"/>
<evidence type="ECO:0000256" key="1">
    <source>
        <dbReference type="SAM" id="MobiDB-lite"/>
    </source>
</evidence>
<dbReference type="HOGENOM" id="CLU_2774653_0_0_6"/>
<proteinExistence type="predicted"/>